<keyword evidence="3" id="KW-1185">Reference proteome</keyword>
<dbReference type="InterPro" id="IPR009078">
    <property type="entry name" value="Ferritin-like_SF"/>
</dbReference>
<dbReference type="GO" id="GO:0016491">
    <property type="term" value="F:oxidoreductase activity"/>
    <property type="evidence" value="ECO:0007669"/>
    <property type="project" value="InterPro"/>
</dbReference>
<gene>
    <name evidence="2" type="ORF">G3N55_05500</name>
</gene>
<evidence type="ECO:0000313" key="3">
    <source>
        <dbReference type="Proteomes" id="UP000469346"/>
    </source>
</evidence>
<dbReference type="InterPro" id="IPR003251">
    <property type="entry name" value="Rr_diiron-bd_dom"/>
</dbReference>
<comment type="caution">
    <text evidence="2">The sequence shown here is derived from an EMBL/GenBank/DDBJ whole genome shotgun (WGS) entry which is preliminary data.</text>
</comment>
<dbReference type="Pfam" id="PF02915">
    <property type="entry name" value="Rubrerythrin"/>
    <property type="match status" value="1"/>
</dbReference>
<dbReference type="GO" id="GO:0046872">
    <property type="term" value="F:metal ion binding"/>
    <property type="evidence" value="ECO:0007669"/>
    <property type="project" value="InterPro"/>
</dbReference>
<name>A0A6N9TUW2_DISTH</name>
<organism evidence="2 3">
    <name type="scientific">Dissulfurirhabdus thermomarina</name>
    <dbReference type="NCBI Taxonomy" id="1765737"/>
    <lineage>
        <taxon>Bacteria</taxon>
        <taxon>Deltaproteobacteria</taxon>
        <taxon>Dissulfurirhabdaceae</taxon>
        <taxon>Dissulfurirhabdus</taxon>
    </lineage>
</organism>
<dbReference type="PANTHER" id="PTHR33531:SF7">
    <property type="entry name" value="HYPOTHETICAL MEMBRANE PROTEIN, CONSERVED"/>
    <property type="match status" value="1"/>
</dbReference>
<evidence type="ECO:0000313" key="2">
    <source>
        <dbReference type="EMBL" id="NDY42296.1"/>
    </source>
</evidence>
<reference evidence="2 3" key="1">
    <citation type="submission" date="2020-02" db="EMBL/GenBank/DDBJ databases">
        <title>Comparative genomics of sulfur disproportionating microorganisms.</title>
        <authorList>
            <person name="Ward L.M."/>
            <person name="Bertran E."/>
            <person name="Johnston D.T."/>
        </authorList>
    </citation>
    <scope>NUCLEOTIDE SEQUENCE [LARGE SCALE GENOMIC DNA]</scope>
    <source>
        <strain evidence="2 3">DSM 100025</strain>
    </source>
</reference>
<accession>A0A6N9TUW2</accession>
<evidence type="ECO:0000259" key="1">
    <source>
        <dbReference type="Pfam" id="PF02915"/>
    </source>
</evidence>
<feature type="domain" description="Rubrerythrin diiron-binding" evidence="1">
    <location>
        <begin position="13"/>
        <end position="150"/>
    </location>
</feature>
<proteinExistence type="predicted"/>
<dbReference type="SUPFAM" id="SSF47240">
    <property type="entry name" value="Ferritin-like"/>
    <property type="match status" value="1"/>
</dbReference>
<dbReference type="CDD" id="cd01045">
    <property type="entry name" value="Ferritin_like_AB"/>
    <property type="match status" value="1"/>
</dbReference>
<dbReference type="Proteomes" id="UP000469346">
    <property type="component" value="Unassembled WGS sequence"/>
</dbReference>
<dbReference type="RefSeq" id="WP_163298440.1">
    <property type="nucleotide sequence ID" value="NZ_JAAGRR010000046.1"/>
</dbReference>
<sequence>MARDAIDMLCAVLELEKRERRFYEEAEAACPDPVGKEVFRMLLAEEEDHAAHVEALRRRFETGEGWSEACLLEGPSADAAAAVRHVAERHAEALRRGMDKVAALGVGIEMEAASAAFYEGLLEKAKDPFERRFLEEMARAERRHHLILTDLQYYYEDPEGYFMEKEHRGLDGA</sequence>
<dbReference type="InterPro" id="IPR012347">
    <property type="entry name" value="Ferritin-like"/>
</dbReference>
<dbReference type="EMBL" id="JAAGRR010000046">
    <property type="protein sequence ID" value="NDY42296.1"/>
    <property type="molecule type" value="Genomic_DNA"/>
</dbReference>
<dbReference type="PANTHER" id="PTHR33531">
    <property type="entry name" value="RUBRERYTHRIN SUBFAMILY"/>
    <property type="match status" value="1"/>
</dbReference>
<protein>
    <submittedName>
        <fullName evidence="2">Ferritin family protein</fullName>
    </submittedName>
</protein>
<dbReference type="AlphaFoldDB" id="A0A6N9TUW2"/>
<dbReference type="Gene3D" id="1.20.1260.10">
    <property type="match status" value="1"/>
</dbReference>